<dbReference type="Pfam" id="PF03640">
    <property type="entry name" value="Lipoprotein_15"/>
    <property type="match status" value="2"/>
</dbReference>
<comment type="caution">
    <text evidence="2">The sequence shown here is derived from an EMBL/GenBank/DDBJ whole genome shotgun (WGS) entry which is preliminary data.</text>
</comment>
<feature type="region of interest" description="Disordered" evidence="1">
    <location>
        <begin position="51"/>
        <end position="82"/>
    </location>
</feature>
<dbReference type="InterPro" id="IPR005297">
    <property type="entry name" value="Lipoprotein_repeat"/>
</dbReference>
<proteinExistence type="predicted"/>
<reference evidence="2" key="1">
    <citation type="submission" date="2018-10" db="EMBL/GenBank/DDBJ databases">
        <authorList>
            <person name="Hariharan J."/>
            <person name="Choudoir M.J."/>
            <person name="Diebold P."/>
            <person name="Panke-Buisse K."/>
            <person name="Campbell A.N."/>
            <person name="Buckley D.H."/>
        </authorList>
    </citation>
    <scope>NUCLEOTIDE SEQUENCE</scope>
    <source>
        <strain evidence="2">Gb1</strain>
    </source>
</reference>
<dbReference type="GO" id="GO:0043448">
    <property type="term" value="P:alkane catabolic process"/>
    <property type="evidence" value="ECO:0007669"/>
    <property type="project" value="TreeGrafter"/>
</dbReference>
<evidence type="ECO:0000256" key="1">
    <source>
        <dbReference type="SAM" id="MobiDB-lite"/>
    </source>
</evidence>
<evidence type="ECO:0000313" key="2">
    <source>
        <dbReference type="EMBL" id="TXS31188.1"/>
    </source>
</evidence>
<dbReference type="EMBL" id="RDBM01000034">
    <property type="protein sequence ID" value="TXS31188.1"/>
    <property type="molecule type" value="Genomic_DNA"/>
</dbReference>
<organism evidence="2">
    <name type="scientific">Streptomyces sp. gb1(2016)</name>
    <dbReference type="NCBI Taxonomy" id="1828321"/>
    <lineage>
        <taxon>Bacteria</taxon>
        <taxon>Bacillati</taxon>
        <taxon>Actinomycetota</taxon>
        <taxon>Actinomycetes</taxon>
        <taxon>Kitasatosporales</taxon>
        <taxon>Streptomycetaceae</taxon>
        <taxon>Streptomyces</taxon>
    </lineage>
</organism>
<name>A0A652L7Q3_9ACTN</name>
<sequence>MNQPLTAPASYRTSVRQHAGRVLLSSALVLCGVAGLSACGKTVEIGSSSDQAATSSAPAAPTNAAPGAGAGNSGLEVVDSTAKDSGLDGDGGVVAGAAVQVDPPQWVQLAAVAAPLSSPHLININQATLYRFDKDTAEPSVSNCNDACAVKWPPVTIQEGGKVYLAGVDPENVGSVRRADGQVQITVGGWPVYRFAKDTKPGDLKGQGIDNTWFAVGPTGEKVTQ</sequence>
<gene>
    <name evidence="2" type="ORF">EAO74_09930</name>
</gene>
<protein>
    <recommendedName>
        <fullName evidence="3">Lipoprotein</fullName>
    </recommendedName>
</protein>
<dbReference type="PANTHER" id="PTHR39335">
    <property type="entry name" value="BLL4220 PROTEIN"/>
    <property type="match status" value="1"/>
</dbReference>
<dbReference type="PANTHER" id="PTHR39335:SF1">
    <property type="entry name" value="BLL4220 PROTEIN"/>
    <property type="match status" value="1"/>
</dbReference>
<evidence type="ECO:0008006" key="3">
    <source>
        <dbReference type="Google" id="ProtNLM"/>
    </source>
</evidence>
<dbReference type="AlphaFoldDB" id="A0A652L7Q3"/>
<accession>A0A652L7Q3</accession>
<feature type="compositionally biased region" description="Low complexity" evidence="1">
    <location>
        <begin position="52"/>
        <end position="67"/>
    </location>
</feature>